<accession>A0A6J6EP06</accession>
<gene>
    <name evidence="1" type="ORF">UFOPK1726_00670</name>
</gene>
<dbReference type="AlphaFoldDB" id="A0A6J6EP06"/>
<reference evidence="1" key="1">
    <citation type="submission" date="2020-05" db="EMBL/GenBank/DDBJ databases">
        <authorList>
            <person name="Chiriac C."/>
            <person name="Salcher M."/>
            <person name="Ghai R."/>
            <person name="Kavagutti S V."/>
        </authorList>
    </citation>
    <scope>NUCLEOTIDE SEQUENCE</scope>
</reference>
<evidence type="ECO:0000313" key="1">
    <source>
        <dbReference type="EMBL" id="CAB4577616.1"/>
    </source>
</evidence>
<proteinExistence type="predicted"/>
<dbReference type="EMBL" id="CAEZTT010000069">
    <property type="protein sequence ID" value="CAB4577616.1"/>
    <property type="molecule type" value="Genomic_DNA"/>
</dbReference>
<organism evidence="1">
    <name type="scientific">freshwater metagenome</name>
    <dbReference type="NCBI Taxonomy" id="449393"/>
    <lineage>
        <taxon>unclassified sequences</taxon>
        <taxon>metagenomes</taxon>
        <taxon>ecological metagenomes</taxon>
    </lineage>
</organism>
<sequence length="102" mass="12042">MGMGRRNRRLVSEHRELRPTSNQHIEIWQGIEYVVRQLSGAGSAKVYRCPGCDQEVRPATAHVVVWPEGDEDATHRRHWHKVCWEHRDHRRSTPHRGGMPRY</sequence>
<name>A0A6J6EP06_9ZZZZ</name>
<protein>
    <submittedName>
        <fullName evidence="1">Unannotated protein</fullName>
    </submittedName>
</protein>